<organism evidence="1 2">
    <name type="scientific">Micromonospora sonneratiae</name>
    <dbReference type="NCBI Taxonomy" id="1184706"/>
    <lineage>
        <taxon>Bacteria</taxon>
        <taxon>Bacillati</taxon>
        <taxon>Actinomycetota</taxon>
        <taxon>Actinomycetes</taxon>
        <taxon>Micromonosporales</taxon>
        <taxon>Micromonosporaceae</taxon>
        <taxon>Micromonospora</taxon>
    </lineage>
</organism>
<sequence>MSDVADLATAAGGADARAGLRATLALRRLAEALEAAQVANARRQGWSWQEIADALEVTRQAVHKKYAGRLPAPGSREG</sequence>
<evidence type="ECO:0000313" key="2">
    <source>
        <dbReference type="Proteomes" id="UP001597260"/>
    </source>
</evidence>
<dbReference type="Proteomes" id="UP001597260">
    <property type="component" value="Unassembled WGS sequence"/>
</dbReference>
<gene>
    <name evidence="1" type="ORF">ACFQ4H_10380</name>
</gene>
<accession>A0ABW3YDY0</accession>
<comment type="caution">
    <text evidence="1">The sequence shown here is derived from an EMBL/GenBank/DDBJ whole genome shotgun (WGS) entry which is preliminary data.</text>
</comment>
<keyword evidence="2" id="KW-1185">Reference proteome</keyword>
<evidence type="ECO:0000313" key="1">
    <source>
        <dbReference type="EMBL" id="MFD1321494.1"/>
    </source>
</evidence>
<protein>
    <submittedName>
        <fullName evidence="1">Helix-turn-helix domain-containing protein</fullName>
    </submittedName>
</protein>
<dbReference type="EMBL" id="JBHTMP010000012">
    <property type="protein sequence ID" value="MFD1321494.1"/>
    <property type="molecule type" value="Genomic_DNA"/>
</dbReference>
<reference evidence="2" key="1">
    <citation type="journal article" date="2019" name="Int. J. Syst. Evol. Microbiol.">
        <title>The Global Catalogue of Microorganisms (GCM) 10K type strain sequencing project: providing services to taxonomists for standard genome sequencing and annotation.</title>
        <authorList>
            <consortium name="The Broad Institute Genomics Platform"/>
            <consortium name="The Broad Institute Genome Sequencing Center for Infectious Disease"/>
            <person name="Wu L."/>
            <person name="Ma J."/>
        </authorList>
    </citation>
    <scope>NUCLEOTIDE SEQUENCE [LARGE SCALE GENOMIC DNA]</scope>
    <source>
        <strain evidence="2">JCM 31037</strain>
    </source>
</reference>
<dbReference type="RefSeq" id="WP_377569604.1">
    <property type="nucleotide sequence ID" value="NZ_JBHTMP010000012.1"/>
</dbReference>
<proteinExistence type="predicted"/>
<name>A0ABW3YDY0_9ACTN</name>